<dbReference type="SUPFAM" id="SSF74788">
    <property type="entry name" value="Cullin repeat-like"/>
    <property type="match status" value="1"/>
</dbReference>
<dbReference type="GO" id="GO:0031625">
    <property type="term" value="F:ubiquitin protein ligase binding"/>
    <property type="evidence" value="ECO:0007669"/>
    <property type="project" value="InterPro"/>
</dbReference>
<evidence type="ECO:0000313" key="8">
    <source>
        <dbReference type="Proteomes" id="UP000821837"/>
    </source>
</evidence>
<dbReference type="GO" id="GO:0006511">
    <property type="term" value="P:ubiquitin-dependent protein catabolic process"/>
    <property type="evidence" value="ECO:0007669"/>
    <property type="project" value="InterPro"/>
</dbReference>
<evidence type="ECO:0000256" key="4">
    <source>
        <dbReference type="PROSITE-ProRule" id="PRU00330"/>
    </source>
</evidence>
<name>A0A9D4PH06_RHISA</name>
<dbReference type="InterPro" id="IPR001373">
    <property type="entry name" value="Cullin_N"/>
</dbReference>
<dbReference type="Pfam" id="PF00888">
    <property type="entry name" value="Cullin"/>
    <property type="match status" value="1"/>
</dbReference>
<dbReference type="InterPro" id="IPR059120">
    <property type="entry name" value="Cullin-like_AB"/>
</dbReference>
<keyword evidence="3" id="KW-0832">Ubl conjugation</keyword>
<keyword evidence="8" id="KW-1185">Reference proteome</keyword>
<comment type="caution">
    <text evidence="7">The sequence shown here is derived from an EMBL/GenBank/DDBJ whole genome shotgun (WGS) entry which is preliminary data.</text>
</comment>
<feature type="domain" description="Cullin family profile" evidence="6">
    <location>
        <begin position="339"/>
        <end position="582"/>
    </location>
</feature>
<evidence type="ECO:0000256" key="3">
    <source>
        <dbReference type="ARBA" id="ARBA00022843"/>
    </source>
</evidence>
<evidence type="ECO:0000259" key="6">
    <source>
        <dbReference type="PROSITE" id="PS50069"/>
    </source>
</evidence>
<evidence type="ECO:0000256" key="1">
    <source>
        <dbReference type="ARBA" id="ARBA00006019"/>
    </source>
</evidence>
<reference evidence="7" key="1">
    <citation type="journal article" date="2020" name="Cell">
        <title>Large-Scale Comparative Analyses of Tick Genomes Elucidate Their Genetic Diversity and Vector Capacities.</title>
        <authorList>
            <consortium name="Tick Genome and Microbiome Consortium (TIGMIC)"/>
            <person name="Jia N."/>
            <person name="Wang J."/>
            <person name="Shi W."/>
            <person name="Du L."/>
            <person name="Sun Y."/>
            <person name="Zhan W."/>
            <person name="Jiang J.F."/>
            <person name="Wang Q."/>
            <person name="Zhang B."/>
            <person name="Ji P."/>
            <person name="Bell-Sakyi L."/>
            <person name="Cui X.M."/>
            <person name="Yuan T.T."/>
            <person name="Jiang B.G."/>
            <person name="Yang W.F."/>
            <person name="Lam T.T."/>
            <person name="Chang Q.C."/>
            <person name="Ding S.J."/>
            <person name="Wang X.J."/>
            <person name="Zhu J.G."/>
            <person name="Ruan X.D."/>
            <person name="Zhao L."/>
            <person name="Wei J.T."/>
            <person name="Ye R.Z."/>
            <person name="Que T.C."/>
            <person name="Du C.H."/>
            <person name="Zhou Y.H."/>
            <person name="Cheng J.X."/>
            <person name="Dai P.F."/>
            <person name="Guo W.B."/>
            <person name="Han X.H."/>
            <person name="Huang E.J."/>
            <person name="Li L.F."/>
            <person name="Wei W."/>
            <person name="Gao Y.C."/>
            <person name="Liu J.Z."/>
            <person name="Shao H.Z."/>
            <person name="Wang X."/>
            <person name="Wang C.C."/>
            <person name="Yang T.C."/>
            <person name="Huo Q.B."/>
            <person name="Li W."/>
            <person name="Chen H.Y."/>
            <person name="Chen S.E."/>
            <person name="Zhou L.G."/>
            <person name="Ni X.B."/>
            <person name="Tian J.H."/>
            <person name="Sheng Y."/>
            <person name="Liu T."/>
            <person name="Pan Y.S."/>
            <person name="Xia L.Y."/>
            <person name="Li J."/>
            <person name="Zhao F."/>
            <person name="Cao W.C."/>
        </authorList>
    </citation>
    <scope>NUCLEOTIDE SEQUENCE</scope>
    <source>
        <strain evidence="7">Rsan-2018</strain>
    </source>
</reference>
<reference evidence="7" key="2">
    <citation type="submission" date="2021-09" db="EMBL/GenBank/DDBJ databases">
        <authorList>
            <person name="Jia N."/>
            <person name="Wang J."/>
            <person name="Shi W."/>
            <person name="Du L."/>
            <person name="Sun Y."/>
            <person name="Zhan W."/>
            <person name="Jiang J."/>
            <person name="Wang Q."/>
            <person name="Zhang B."/>
            <person name="Ji P."/>
            <person name="Sakyi L.B."/>
            <person name="Cui X."/>
            <person name="Yuan T."/>
            <person name="Jiang B."/>
            <person name="Yang W."/>
            <person name="Lam T.T.-Y."/>
            <person name="Chang Q."/>
            <person name="Ding S."/>
            <person name="Wang X."/>
            <person name="Zhu J."/>
            <person name="Ruan X."/>
            <person name="Zhao L."/>
            <person name="Wei J."/>
            <person name="Que T."/>
            <person name="Du C."/>
            <person name="Cheng J."/>
            <person name="Dai P."/>
            <person name="Han X."/>
            <person name="Huang E."/>
            <person name="Gao Y."/>
            <person name="Liu J."/>
            <person name="Shao H."/>
            <person name="Ye R."/>
            <person name="Li L."/>
            <person name="Wei W."/>
            <person name="Wang X."/>
            <person name="Wang C."/>
            <person name="Huo Q."/>
            <person name="Li W."/>
            <person name="Guo W."/>
            <person name="Chen H."/>
            <person name="Chen S."/>
            <person name="Zhou L."/>
            <person name="Zhou L."/>
            <person name="Ni X."/>
            <person name="Tian J."/>
            <person name="Zhou Y."/>
            <person name="Sheng Y."/>
            <person name="Liu T."/>
            <person name="Pan Y."/>
            <person name="Xia L."/>
            <person name="Li J."/>
            <person name="Zhao F."/>
            <person name="Cao W."/>
        </authorList>
    </citation>
    <scope>NUCLEOTIDE SEQUENCE</scope>
    <source>
        <strain evidence="7">Rsan-2018</strain>
        <tissue evidence="7">Larvae</tissue>
    </source>
</reference>
<protein>
    <recommendedName>
        <fullName evidence="6">Cullin family profile domain-containing protein</fullName>
    </recommendedName>
</protein>
<dbReference type="SMART" id="SM00182">
    <property type="entry name" value="CULLIN"/>
    <property type="match status" value="1"/>
</dbReference>
<sequence length="582" mass="67413">MAWISAKKYCNVMRVQMPTQQMDNRRTKDLWLALEKAFYEILERRSYSQGFDELYHQSERLYNGLREAVAKYLANNVRPLVLAKTGDEFLRALSQAWKDHQKEHGDDNVDKLGVSLFRDEVARYTDVRDRLCETLLSLVETEREGGSVNRLAMKQACDMLESLGHGSRSVYEEDFELPFLAETARFYKLRGQNYVEKMDAIEYVTKVEQHIEEESERARQCLNEQSSLASAMKAVLEKEDSGVEHMLKNCMTEGLASTFRLLKREQDGLQTLLDCVSKHLRDKGRSIVSEDGDSISLMPRLMDLKARFGHILRHSFSEDYVAKQTIDADFEYILNLTAKSPELLSAFMDHMLRHGIKGMTEREIDLFLNEIVGIFALLQQKDIFVISYARRFAKRLLLSRSASYNAEIRFVSRFKTEYGFLFSHRLEEMFNDTRTSDTLMREFSEALSPSITDLNEVDLNVRVLHKFFWPLPCATQPSNIPAVLSNAFETFRQFYLAKYKGRQLTLQPHLGFAEMNAVFYGPWDEQPFSSQVAHTSADEPHTYTIQVSTYQMYVLMLFNSHDELTYGDIASETNIPEKDLMS</sequence>
<organism evidence="7 8">
    <name type="scientific">Rhipicephalus sanguineus</name>
    <name type="common">Brown dog tick</name>
    <name type="synonym">Ixodes sanguineus</name>
    <dbReference type="NCBI Taxonomy" id="34632"/>
    <lineage>
        <taxon>Eukaryota</taxon>
        <taxon>Metazoa</taxon>
        <taxon>Ecdysozoa</taxon>
        <taxon>Arthropoda</taxon>
        <taxon>Chelicerata</taxon>
        <taxon>Arachnida</taxon>
        <taxon>Acari</taxon>
        <taxon>Parasitiformes</taxon>
        <taxon>Ixodida</taxon>
        <taxon>Ixodoidea</taxon>
        <taxon>Ixodidae</taxon>
        <taxon>Rhipicephalinae</taxon>
        <taxon>Rhipicephalus</taxon>
        <taxon>Rhipicephalus</taxon>
    </lineage>
</organism>
<accession>A0A9D4PH06</accession>
<dbReference type="FunFam" id="1.20.1310.10:FF:000002">
    <property type="entry name" value="cullin-3 isoform X1"/>
    <property type="match status" value="1"/>
</dbReference>
<comment type="similarity">
    <text evidence="1 4 5">Belongs to the cullin family.</text>
</comment>
<dbReference type="InterPro" id="IPR016159">
    <property type="entry name" value="Cullin_repeat-like_dom_sf"/>
</dbReference>
<dbReference type="AlphaFoldDB" id="A0A9D4PH06"/>
<gene>
    <name evidence="7" type="ORF">HPB52_013522</name>
</gene>
<dbReference type="VEuPathDB" id="VectorBase:RSAN_042614"/>
<evidence type="ECO:0000256" key="5">
    <source>
        <dbReference type="RuleBase" id="RU003829"/>
    </source>
</evidence>
<dbReference type="InterPro" id="IPR016158">
    <property type="entry name" value="Cullin_homology"/>
</dbReference>
<dbReference type="InterPro" id="IPR036317">
    <property type="entry name" value="Cullin_homology_sf"/>
</dbReference>
<evidence type="ECO:0000256" key="2">
    <source>
        <dbReference type="ARBA" id="ARBA00022499"/>
    </source>
</evidence>
<dbReference type="PANTHER" id="PTHR11932">
    <property type="entry name" value="CULLIN"/>
    <property type="match status" value="1"/>
</dbReference>
<keyword evidence="2" id="KW-1017">Isopeptide bond</keyword>
<dbReference type="Pfam" id="PF26557">
    <property type="entry name" value="Cullin_AB"/>
    <property type="match status" value="1"/>
</dbReference>
<dbReference type="InterPro" id="IPR045093">
    <property type="entry name" value="Cullin"/>
</dbReference>
<dbReference type="SUPFAM" id="SSF75632">
    <property type="entry name" value="Cullin homology domain"/>
    <property type="match status" value="1"/>
</dbReference>
<dbReference type="FunFam" id="1.20.1310.10:FF:000001">
    <property type="entry name" value="Cullin 3"/>
    <property type="match status" value="1"/>
</dbReference>
<dbReference type="PROSITE" id="PS50069">
    <property type="entry name" value="CULLIN_2"/>
    <property type="match status" value="1"/>
</dbReference>
<dbReference type="Gene3D" id="3.30.230.130">
    <property type="entry name" value="Cullin, Chain C, Domain 2"/>
    <property type="match status" value="1"/>
</dbReference>
<proteinExistence type="inferred from homology"/>
<dbReference type="Proteomes" id="UP000821837">
    <property type="component" value="Chromosome 8"/>
</dbReference>
<evidence type="ECO:0000313" key="7">
    <source>
        <dbReference type="EMBL" id="KAH7939529.1"/>
    </source>
</evidence>
<dbReference type="Gene3D" id="1.20.1310.10">
    <property type="entry name" value="Cullin Repeats"/>
    <property type="match status" value="4"/>
</dbReference>
<dbReference type="EMBL" id="JABSTV010001254">
    <property type="protein sequence ID" value="KAH7939529.1"/>
    <property type="molecule type" value="Genomic_DNA"/>
</dbReference>